<evidence type="ECO:0000313" key="2">
    <source>
        <dbReference type="Proteomes" id="UP000008466"/>
    </source>
</evidence>
<sequence>MSDYFTYDASELVKHAHMRLTILETAQDVFKAMAMDMVTTITKNNANQERSVFVVPVGPVGHYPIFVELVNQQKLSLKQVWFVNMDEYLDESDAYLPLNHRLSFRSFMEKNVYSMIDPELVMPPSQRLFPNPKDPAALDKKLDELGKIDVCYGGIGITGHVAFNEPEKVSVEEFSMRQTRVLTISPETRTINSVGDLNGAIEAMPKRCVTIGMRQILSAKRVYLACFRDWHRAVVRQAVCGTVSAMFPVTLLQQHPNASITIPASVAEPAYPSLLHE</sequence>
<dbReference type="OrthoDB" id="9791139at2"/>
<proteinExistence type="predicted"/>
<dbReference type="KEGG" id="sbu:SpiBuddy_0572"/>
<dbReference type="Gene3D" id="3.40.50.1360">
    <property type="match status" value="1"/>
</dbReference>
<dbReference type="STRING" id="158189.SpiBuddy_0572"/>
<dbReference type="EC" id="3.5.99.6" evidence="1"/>
<organism evidence="1 2">
    <name type="scientific">Sphaerochaeta globosa (strain ATCC BAA-1886 / DSM 22777 / Buddy)</name>
    <name type="common">Spirochaeta sp. (strain Buddy)</name>
    <dbReference type="NCBI Taxonomy" id="158189"/>
    <lineage>
        <taxon>Bacteria</taxon>
        <taxon>Pseudomonadati</taxon>
        <taxon>Spirochaetota</taxon>
        <taxon>Spirochaetia</taxon>
        <taxon>Spirochaetales</taxon>
        <taxon>Sphaerochaetaceae</taxon>
        <taxon>Sphaerochaeta</taxon>
    </lineage>
</organism>
<accession>F0RUP3</accession>
<reference evidence="2" key="1">
    <citation type="submission" date="2011-02" db="EMBL/GenBank/DDBJ databases">
        <title>Complete sequence of Spirochaeta sp. Buddy.</title>
        <authorList>
            <person name="Lucas S."/>
            <person name="Copeland A."/>
            <person name="Lapidus A."/>
            <person name="Cheng J.-F."/>
            <person name="Goodwin L."/>
            <person name="Pitluck S."/>
            <person name="Zeytun A."/>
            <person name="Detter J.C."/>
            <person name="Han C."/>
            <person name="Tapia R."/>
            <person name="Land M."/>
            <person name="Hauser L."/>
            <person name="Kyrpides N."/>
            <person name="Ivanova N."/>
            <person name="Mikhailova N."/>
            <person name="Pagani I."/>
            <person name="Ritalahti K.M."/>
            <person name="Loeffler F.E."/>
            <person name="Woyke T."/>
        </authorList>
    </citation>
    <scope>NUCLEOTIDE SEQUENCE [LARGE SCALE GENOMIC DNA]</scope>
    <source>
        <strain evidence="2">ATCC BAA-1886 / DSM 22777 / Buddy</strain>
    </source>
</reference>
<name>F0RUP3_SPHGB</name>
<dbReference type="InterPro" id="IPR052960">
    <property type="entry name" value="GlcN6P_deaminase-like"/>
</dbReference>
<dbReference type="RefSeq" id="WP_013606258.1">
    <property type="nucleotide sequence ID" value="NC_015152.1"/>
</dbReference>
<protein>
    <submittedName>
        <fullName evidence="1">Glucosamine-6-phosphate deaminase</fullName>
        <ecNumber evidence="1">3.5.99.6</ecNumber>
    </submittedName>
</protein>
<keyword evidence="1" id="KW-0378">Hydrolase</keyword>
<dbReference type="AlphaFoldDB" id="F0RUP3"/>
<dbReference type="PANTHER" id="PTHR42892:SF1">
    <property type="entry name" value="GLUCOSAMINE-6-PHOSPHATE ISOMERASE"/>
    <property type="match status" value="1"/>
</dbReference>
<gene>
    <name evidence="1" type="ordered locus">SpiBuddy_0572</name>
</gene>
<dbReference type="SUPFAM" id="SSF100950">
    <property type="entry name" value="NagB/RpiA/CoA transferase-like"/>
    <property type="match status" value="1"/>
</dbReference>
<dbReference type="GO" id="GO:0004342">
    <property type="term" value="F:glucosamine-6-phosphate deaminase activity"/>
    <property type="evidence" value="ECO:0007669"/>
    <property type="project" value="UniProtKB-EC"/>
</dbReference>
<dbReference type="PANTHER" id="PTHR42892">
    <property type="entry name" value="GLUCOSAMINE-6-PHOSPHATE DEAMINASE-LIKE PROTEIN BT_0258-RELATED"/>
    <property type="match status" value="1"/>
</dbReference>
<dbReference type="eggNOG" id="COG0363">
    <property type="taxonomic scope" value="Bacteria"/>
</dbReference>
<dbReference type="EMBL" id="CP002541">
    <property type="protein sequence ID" value="ADY12405.1"/>
    <property type="molecule type" value="Genomic_DNA"/>
</dbReference>
<dbReference type="HOGENOM" id="CLU_076838_0_0_12"/>
<keyword evidence="2" id="KW-1185">Reference proteome</keyword>
<dbReference type="InterPro" id="IPR037171">
    <property type="entry name" value="NagB/RpiA_transferase-like"/>
</dbReference>
<dbReference type="Proteomes" id="UP000008466">
    <property type="component" value="Chromosome"/>
</dbReference>
<evidence type="ECO:0000313" key="1">
    <source>
        <dbReference type="EMBL" id="ADY12405.1"/>
    </source>
</evidence>